<dbReference type="PANTHER" id="PTHR45642:SF30">
    <property type="entry name" value="SGNH HYDROLASE-TYPE ESTERASE DOMAIN-CONTAINING PROTEIN"/>
    <property type="match status" value="1"/>
</dbReference>
<evidence type="ECO:0000313" key="4">
    <source>
        <dbReference type="Proteomes" id="UP001161247"/>
    </source>
</evidence>
<dbReference type="CDD" id="cd01837">
    <property type="entry name" value="SGNH_plant_lipase_like"/>
    <property type="match status" value="1"/>
</dbReference>
<dbReference type="InterPro" id="IPR050592">
    <property type="entry name" value="GDSL_lipolytic_enzyme"/>
</dbReference>
<name>A0AAV1DK59_OLDCO</name>
<dbReference type="InterPro" id="IPR001087">
    <property type="entry name" value="GDSL"/>
</dbReference>
<dbReference type="GO" id="GO:0016788">
    <property type="term" value="F:hydrolase activity, acting on ester bonds"/>
    <property type="evidence" value="ECO:0007669"/>
    <property type="project" value="InterPro"/>
</dbReference>
<dbReference type="PANTHER" id="PTHR45642">
    <property type="entry name" value="GDSL ESTERASE/LIPASE EXL3"/>
    <property type="match status" value="1"/>
</dbReference>
<reference evidence="3" key="1">
    <citation type="submission" date="2023-03" db="EMBL/GenBank/DDBJ databases">
        <authorList>
            <person name="Julca I."/>
        </authorList>
    </citation>
    <scope>NUCLEOTIDE SEQUENCE</scope>
</reference>
<dbReference type="Proteomes" id="UP001161247">
    <property type="component" value="Chromosome 5"/>
</dbReference>
<dbReference type="SUPFAM" id="SSF52266">
    <property type="entry name" value="SGNH hydrolase"/>
    <property type="match status" value="1"/>
</dbReference>
<sequence length="349" mass="39329">MAPFRMIFWILLGVHFCISLNCIECSGQRTPKFPAILVFGDSAFDTGNNNYITTVFKANYFPYGLNYPGRVSTGRYSDGKLIPDLLASSFGIKEAVPPFLQPNLSDQELLTGVCFASAGSGLDDQTTVLSNSIPMSKQPDLFRKYLDRLNEIVKPEEAQRIVREALVVIHAGTVDFMYNFYILRSFRMVQFSLRNMQEIYDLGCRHIVVCGLPPMGCMPLLKSAQFHPFSRTCLENVNSVAQSYNGKLKNLLQEAHSELPGSKILYADTYNPLLHMIQNPTRYGFKETARGCCGTGTFEGNQLCNIFTPICSNPSQHIWWDSMHPTEAVYRHLNHQFIPPLHMLISASE</sequence>
<evidence type="ECO:0000313" key="3">
    <source>
        <dbReference type="EMBL" id="CAI9107082.1"/>
    </source>
</evidence>
<keyword evidence="4" id="KW-1185">Reference proteome</keyword>
<organism evidence="3 4">
    <name type="scientific">Oldenlandia corymbosa var. corymbosa</name>
    <dbReference type="NCBI Taxonomy" id="529605"/>
    <lineage>
        <taxon>Eukaryota</taxon>
        <taxon>Viridiplantae</taxon>
        <taxon>Streptophyta</taxon>
        <taxon>Embryophyta</taxon>
        <taxon>Tracheophyta</taxon>
        <taxon>Spermatophyta</taxon>
        <taxon>Magnoliopsida</taxon>
        <taxon>eudicotyledons</taxon>
        <taxon>Gunneridae</taxon>
        <taxon>Pentapetalae</taxon>
        <taxon>asterids</taxon>
        <taxon>lamiids</taxon>
        <taxon>Gentianales</taxon>
        <taxon>Rubiaceae</taxon>
        <taxon>Rubioideae</taxon>
        <taxon>Spermacoceae</taxon>
        <taxon>Hedyotis-Oldenlandia complex</taxon>
        <taxon>Oldenlandia</taxon>
    </lineage>
</organism>
<accession>A0AAV1DK59</accession>
<keyword evidence="2" id="KW-0732">Signal</keyword>
<proteinExistence type="inferred from homology"/>
<evidence type="ECO:0000256" key="1">
    <source>
        <dbReference type="ARBA" id="ARBA00008668"/>
    </source>
</evidence>
<dbReference type="EMBL" id="OX459122">
    <property type="protein sequence ID" value="CAI9107082.1"/>
    <property type="molecule type" value="Genomic_DNA"/>
</dbReference>
<dbReference type="InterPro" id="IPR036514">
    <property type="entry name" value="SGNH_hydro_sf"/>
</dbReference>
<dbReference type="InterPro" id="IPR035669">
    <property type="entry name" value="SGNH_plant_lipase-like"/>
</dbReference>
<dbReference type="AlphaFoldDB" id="A0AAV1DK59"/>
<dbReference type="Pfam" id="PF00657">
    <property type="entry name" value="Lipase_GDSL"/>
    <property type="match status" value="1"/>
</dbReference>
<feature type="chain" id="PRO_5043527563" evidence="2">
    <location>
        <begin position="20"/>
        <end position="349"/>
    </location>
</feature>
<dbReference type="Gene3D" id="3.40.50.1110">
    <property type="entry name" value="SGNH hydrolase"/>
    <property type="match status" value="1"/>
</dbReference>
<evidence type="ECO:0000256" key="2">
    <source>
        <dbReference type="SAM" id="SignalP"/>
    </source>
</evidence>
<protein>
    <submittedName>
        <fullName evidence="3">OLC1v1006364C1</fullName>
    </submittedName>
</protein>
<feature type="signal peptide" evidence="2">
    <location>
        <begin position="1"/>
        <end position="19"/>
    </location>
</feature>
<comment type="similarity">
    <text evidence="1">Belongs to the 'GDSL' lipolytic enzyme family.</text>
</comment>
<gene>
    <name evidence="3" type="ORF">OLC1_LOCUS15475</name>
</gene>